<dbReference type="Gene3D" id="3.30.160.60">
    <property type="entry name" value="Classic Zinc Finger"/>
    <property type="match status" value="1"/>
</dbReference>
<feature type="domain" description="C2H2-type" evidence="6">
    <location>
        <begin position="48"/>
        <end position="70"/>
    </location>
</feature>
<feature type="domain" description="C2H2-type" evidence="6">
    <location>
        <begin position="10"/>
        <end position="35"/>
    </location>
</feature>
<evidence type="ECO:0000313" key="7">
    <source>
        <dbReference type="EMBL" id="GMR36622.1"/>
    </source>
</evidence>
<proteinExistence type="predicted"/>
<dbReference type="GO" id="GO:0005634">
    <property type="term" value="C:nucleus"/>
    <property type="evidence" value="ECO:0007669"/>
    <property type="project" value="TreeGrafter"/>
</dbReference>
<keyword evidence="3" id="KW-0863">Zinc-finger</keyword>
<dbReference type="EMBL" id="BTRK01000002">
    <property type="protein sequence ID" value="GMR36622.1"/>
    <property type="molecule type" value="Genomic_DNA"/>
</dbReference>
<keyword evidence="8" id="KW-1185">Reference proteome</keyword>
<evidence type="ECO:0000259" key="6">
    <source>
        <dbReference type="SMART" id="SM00355"/>
    </source>
</evidence>
<dbReference type="AlphaFoldDB" id="A0AAN4Z8T1"/>
<feature type="region of interest" description="Disordered" evidence="5">
    <location>
        <begin position="69"/>
        <end position="144"/>
    </location>
</feature>
<evidence type="ECO:0000256" key="2">
    <source>
        <dbReference type="ARBA" id="ARBA00022737"/>
    </source>
</evidence>
<evidence type="ECO:0000256" key="1">
    <source>
        <dbReference type="ARBA" id="ARBA00022723"/>
    </source>
</evidence>
<feature type="compositionally biased region" description="Low complexity" evidence="5">
    <location>
        <begin position="79"/>
        <end position="92"/>
    </location>
</feature>
<reference evidence="8" key="1">
    <citation type="submission" date="2022-10" db="EMBL/GenBank/DDBJ databases">
        <title>Genome assembly of Pristionchus species.</title>
        <authorList>
            <person name="Yoshida K."/>
            <person name="Sommer R.J."/>
        </authorList>
    </citation>
    <scope>NUCLEOTIDE SEQUENCE [LARGE SCALE GENOMIC DNA]</scope>
    <source>
        <strain evidence="8">RS5460</strain>
    </source>
</reference>
<keyword evidence="2" id="KW-0677">Repeat</keyword>
<dbReference type="Pfam" id="PF00096">
    <property type="entry name" value="zf-C2H2"/>
    <property type="match status" value="1"/>
</dbReference>
<sequence>VTIYHRNPPIKCGMPGCDFTTREARYIHFHKYYRHGIDLPESIDLGSRRCPYCRHVSKSPAMLEKHMARHEMKKETTKSTLSASESILSLSEPSEKNKTEDMTSQSNSPLGLERMEEDTESATSTEDNDSEKQESTSETETEVNCAECNYRTSSSSLLTQHILFTHSSSVFNSSHPCLFCPFTASSPSLLTQHTLSHLSQ</sequence>
<protein>
    <recommendedName>
        <fullName evidence="6">C2H2-type domain-containing protein</fullName>
    </recommendedName>
</protein>
<feature type="non-terminal residue" evidence="7">
    <location>
        <position position="1"/>
    </location>
</feature>
<name>A0AAN4Z8T1_9BILA</name>
<dbReference type="InterPro" id="IPR013087">
    <property type="entry name" value="Znf_C2H2_type"/>
</dbReference>
<comment type="caution">
    <text evidence="7">The sequence shown here is derived from an EMBL/GenBank/DDBJ whole genome shotgun (WGS) entry which is preliminary data.</text>
</comment>
<evidence type="ECO:0000256" key="4">
    <source>
        <dbReference type="ARBA" id="ARBA00022833"/>
    </source>
</evidence>
<feature type="domain" description="C2H2-type" evidence="6">
    <location>
        <begin position="143"/>
        <end position="166"/>
    </location>
</feature>
<evidence type="ECO:0000313" key="8">
    <source>
        <dbReference type="Proteomes" id="UP001328107"/>
    </source>
</evidence>
<dbReference type="GO" id="GO:0045944">
    <property type="term" value="P:positive regulation of transcription by RNA polymerase II"/>
    <property type="evidence" value="ECO:0007669"/>
    <property type="project" value="TreeGrafter"/>
</dbReference>
<keyword evidence="1" id="KW-0479">Metal-binding</keyword>
<evidence type="ECO:0000256" key="3">
    <source>
        <dbReference type="ARBA" id="ARBA00022771"/>
    </source>
</evidence>
<dbReference type="Proteomes" id="UP001328107">
    <property type="component" value="Unassembled WGS sequence"/>
</dbReference>
<accession>A0AAN4Z8T1</accession>
<dbReference type="PANTHER" id="PTHR24403">
    <property type="entry name" value="ZINC FINGER PROTEIN"/>
    <property type="match status" value="1"/>
</dbReference>
<keyword evidence="4" id="KW-0862">Zinc</keyword>
<gene>
    <name evidence="7" type="ORF">PMAYCL1PPCAC_06817</name>
</gene>
<evidence type="ECO:0000256" key="5">
    <source>
        <dbReference type="SAM" id="MobiDB-lite"/>
    </source>
</evidence>
<dbReference type="SMART" id="SM00355">
    <property type="entry name" value="ZnF_C2H2"/>
    <property type="match status" value="4"/>
</dbReference>
<dbReference type="GO" id="GO:0008270">
    <property type="term" value="F:zinc ion binding"/>
    <property type="evidence" value="ECO:0007669"/>
    <property type="project" value="UniProtKB-KW"/>
</dbReference>
<feature type="domain" description="C2H2-type" evidence="6">
    <location>
        <begin position="175"/>
        <end position="197"/>
    </location>
</feature>
<dbReference type="PANTHER" id="PTHR24403:SF67">
    <property type="entry name" value="FI01116P-RELATED"/>
    <property type="match status" value="1"/>
</dbReference>
<organism evidence="7 8">
    <name type="scientific">Pristionchus mayeri</name>
    <dbReference type="NCBI Taxonomy" id="1317129"/>
    <lineage>
        <taxon>Eukaryota</taxon>
        <taxon>Metazoa</taxon>
        <taxon>Ecdysozoa</taxon>
        <taxon>Nematoda</taxon>
        <taxon>Chromadorea</taxon>
        <taxon>Rhabditida</taxon>
        <taxon>Rhabditina</taxon>
        <taxon>Diplogasteromorpha</taxon>
        <taxon>Diplogasteroidea</taxon>
        <taxon>Neodiplogasteridae</taxon>
        <taxon>Pristionchus</taxon>
    </lineage>
</organism>
<dbReference type="InterPro" id="IPR050688">
    <property type="entry name" value="Zinc_finger/UBP_domain"/>
</dbReference>